<feature type="chain" id="PRO_5022901290" evidence="1">
    <location>
        <begin position="25"/>
        <end position="89"/>
    </location>
</feature>
<dbReference type="AlphaFoldDB" id="A0A5C6ZD08"/>
<sequence length="89" mass="9308">MKTRKIQFLMPVLAIVFAMTSAFSTSGNKGEAALSVIAGYIDSPSPCMVPVTCSTIIGPICTNGLNGPQAFGKSNPNATICPLTVYRPQ</sequence>
<accession>A0A5C6ZD08</accession>
<gene>
    <name evidence="2" type="ORF">ESY86_18605</name>
</gene>
<proteinExistence type="predicted"/>
<dbReference type="OrthoDB" id="1453093at2"/>
<dbReference type="Proteomes" id="UP000321578">
    <property type="component" value="Unassembled WGS sequence"/>
</dbReference>
<feature type="signal peptide" evidence="1">
    <location>
        <begin position="1"/>
        <end position="24"/>
    </location>
</feature>
<dbReference type="EMBL" id="VORO01000032">
    <property type="protein sequence ID" value="TXD87002.1"/>
    <property type="molecule type" value="Genomic_DNA"/>
</dbReference>
<reference evidence="2 3" key="1">
    <citation type="submission" date="2019-08" db="EMBL/GenBank/DDBJ databases">
        <title>Genomes of Subsaximicrobium wynnwilliamsii strains.</title>
        <authorList>
            <person name="Bowman J.P."/>
        </authorList>
    </citation>
    <scope>NUCLEOTIDE SEQUENCE [LARGE SCALE GENOMIC DNA]</scope>
    <source>
        <strain evidence="2 3">2-80-2</strain>
    </source>
</reference>
<dbReference type="Pfam" id="PF20130">
    <property type="entry name" value="DUF6520"/>
    <property type="match status" value="1"/>
</dbReference>
<organism evidence="2 3">
    <name type="scientific">Subsaximicrobium wynnwilliamsii</name>
    <dbReference type="NCBI Taxonomy" id="291179"/>
    <lineage>
        <taxon>Bacteria</taxon>
        <taxon>Pseudomonadati</taxon>
        <taxon>Bacteroidota</taxon>
        <taxon>Flavobacteriia</taxon>
        <taxon>Flavobacteriales</taxon>
        <taxon>Flavobacteriaceae</taxon>
        <taxon>Subsaximicrobium</taxon>
    </lineage>
</organism>
<comment type="caution">
    <text evidence="2">The sequence shown here is derived from an EMBL/GenBank/DDBJ whole genome shotgun (WGS) entry which is preliminary data.</text>
</comment>
<keyword evidence="1" id="KW-0732">Signal</keyword>
<dbReference type="InterPro" id="IPR045391">
    <property type="entry name" value="DUF6520"/>
</dbReference>
<keyword evidence="3" id="KW-1185">Reference proteome</keyword>
<protein>
    <submittedName>
        <fullName evidence="2">Uncharacterized protein</fullName>
    </submittedName>
</protein>
<evidence type="ECO:0000256" key="1">
    <source>
        <dbReference type="SAM" id="SignalP"/>
    </source>
</evidence>
<evidence type="ECO:0000313" key="2">
    <source>
        <dbReference type="EMBL" id="TXD87002.1"/>
    </source>
</evidence>
<name>A0A5C6ZD08_9FLAO</name>
<dbReference type="RefSeq" id="WP_147088228.1">
    <property type="nucleotide sequence ID" value="NZ_VORM01000034.1"/>
</dbReference>
<evidence type="ECO:0000313" key="3">
    <source>
        <dbReference type="Proteomes" id="UP000321578"/>
    </source>
</evidence>